<dbReference type="SMART" id="SM00382">
    <property type="entry name" value="AAA"/>
    <property type="match status" value="2"/>
</dbReference>
<gene>
    <name evidence="4" type="ORF">DFR68_102205</name>
</gene>
<evidence type="ECO:0000313" key="5">
    <source>
        <dbReference type="Proteomes" id="UP000255355"/>
    </source>
</evidence>
<organism evidence="4 5">
    <name type="scientific">Nocardia mexicana</name>
    <dbReference type="NCBI Taxonomy" id="279262"/>
    <lineage>
        <taxon>Bacteria</taxon>
        <taxon>Bacillati</taxon>
        <taxon>Actinomycetota</taxon>
        <taxon>Actinomycetes</taxon>
        <taxon>Mycobacteriales</taxon>
        <taxon>Nocardiaceae</taxon>
        <taxon>Nocardia</taxon>
    </lineage>
</organism>
<dbReference type="PROSITE" id="PS50893">
    <property type="entry name" value="ABC_TRANSPORTER_2"/>
    <property type="match status" value="2"/>
</dbReference>
<dbReference type="InterPro" id="IPR003439">
    <property type="entry name" value="ABC_transporter-like_ATP-bd"/>
</dbReference>
<dbReference type="OrthoDB" id="3239744at2"/>
<dbReference type="PANTHER" id="PTHR42855">
    <property type="entry name" value="ABC TRANSPORTER ATP-BINDING SUBUNIT"/>
    <property type="match status" value="1"/>
</dbReference>
<evidence type="ECO:0000256" key="1">
    <source>
        <dbReference type="ARBA" id="ARBA00022741"/>
    </source>
</evidence>
<keyword evidence="5" id="KW-1185">Reference proteome</keyword>
<dbReference type="STRING" id="1210089.GCA_001613165_01590"/>
<evidence type="ECO:0000313" key="4">
    <source>
        <dbReference type="EMBL" id="RDI54082.1"/>
    </source>
</evidence>
<evidence type="ECO:0000256" key="2">
    <source>
        <dbReference type="ARBA" id="ARBA00022840"/>
    </source>
</evidence>
<dbReference type="AlphaFoldDB" id="A0A370HAY1"/>
<dbReference type="Gene3D" id="3.40.50.300">
    <property type="entry name" value="P-loop containing nucleotide triphosphate hydrolases"/>
    <property type="match status" value="2"/>
</dbReference>
<accession>A0A370HAY1</accession>
<comment type="caution">
    <text evidence="4">The sequence shown here is derived from an EMBL/GenBank/DDBJ whole genome shotgun (WGS) entry which is preliminary data.</text>
</comment>
<dbReference type="InterPro" id="IPR051309">
    <property type="entry name" value="ABCF_ATPase"/>
</dbReference>
<dbReference type="Proteomes" id="UP000255355">
    <property type="component" value="Unassembled WGS sequence"/>
</dbReference>
<protein>
    <submittedName>
        <fullName evidence="4">ATPase subunit of ABC transporter with duplicated ATPase domains</fullName>
    </submittedName>
</protein>
<dbReference type="GO" id="GO:0005524">
    <property type="term" value="F:ATP binding"/>
    <property type="evidence" value="ECO:0007669"/>
    <property type="project" value="UniProtKB-KW"/>
</dbReference>
<reference evidence="4 5" key="1">
    <citation type="submission" date="2018-07" db="EMBL/GenBank/DDBJ databases">
        <title>Genomic Encyclopedia of Type Strains, Phase IV (KMG-IV): sequencing the most valuable type-strain genomes for metagenomic binning, comparative biology and taxonomic classification.</title>
        <authorList>
            <person name="Goeker M."/>
        </authorList>
    </citation>
    <scope>NUCLEOTIDE SEQUENCE [LARGE SCALE GENOMIC DNA]</scope>
    <source>
        <strain evidence="4 5">DSM 44952</strain>
    </source>
</reference>
<feature type="domain" description="ABC transporter" evidence="3">
    <location>
        <begin position="326"/>
        <end position="559"/>
    </location>
</feature>
<dbReference type="SUPFAM" id="SSF52540">
    <property type="entry name" value="P-loop containing nucleoside triphosphate hydrolases"/>
    <property type="match status" value="2"/>
</dbReference>
<keyword evidence="2" id="KW-0067">ATP-binding</keyword>
<dbReference type="RefSeq" id="WP_068015778.1">
    <property type="nucleotide sequence ID" value="NZ_QQAZ01000002.1"/>
</dbReference>
<dbReference type="PANTHER" id="PTHR42855:SF1">
    <property type="entry name" value="ABC TRANSPORTER DOMAIN-CONTAINING PROTEIN"/>
    <property type="match status" value="1"/>
</dbReference>
<dbReference type="InterPro" id="IPR003593">
    <property type="entry name" value="AAA+_ATPase"/>
</dbReference>
<feature type="domain" description="ABC transporter" evidence="3">
    <location>
        <begin position="4"/>
        <end position="259"/>
    </location>
</feature>
<proteinExistence type="predicted"/>
<dbReference type="EMBL" id="QQAZ01000002">
    <property type="protein sequence ID" value="RDI54082.1"/>
    <property type="molecule type" value="Genomic_DNA"/>
</dbReference>
<sequence length="560" mass="60774">MAHIDIADLDYFLPDGRQLLDGVGFRIGEGVKAALIGPNGTGKTTLLGIVAGDLAADGGAVTRSGSLGVMRQFIGSIDDDSTVRDLLLSVAPDAVRTAAQALEATENALIERDDEPTQLAYAHALADWADVGGYEIEAGWDSVTTAALGIPFDRAKWRSVRALSGGEQKRLVLEALFAGPDELLLLDEPDNYLDVPGKQWLERTLAGSDKSVLFVSHDRELIANAATRIVTLEPGVNGASAWIHGGGFASYHQAREDRNSRLAELRRRWDEDHVKLRALVLRLREKAKFNDGMAARYHAAQTRLAKFEAAGPPQEVPLRQHVSVRIRGGRTGKRALVCTRLELTGLMRPFDAEIWYGDRVAVLGANGSGKSHFLRLLAAGGTDPDTGHLPGDGLGLAPVPHTGVAALGARVRPGYFAQTHARPDLSGRTLLEILHLGTERRDGMGREDASRVLDRYGLARAAEQRYDDLSGGQQARLQVLLLELSGVTMLLLDEPTDNLDLHSAEALEQGIAEFEGSVLTVTHDRWFARGFDRFLVFGSDGVVYESDAPVWDESRVVRSR</sequence>
<dbReference type="GO" id="GO:0016887">
    <property type="term" value="F:ATP hydrolysis activity"/>
    <property type="evidence" value="ECO:0007669"/>
    <property type="project" value="InterPro"/>
</dbReference>
<keyword evidence="1" id="KW-0547">Nucleotide-binding</keyword>
<dbReference type="Pfam" id="PF00005">
    <property type="entry name" value="ABC_tran"/>
    <property type="match status" value="2"/>
</dbReference>
<evidence type="ECO:0000259" key="3">
    <source>
        <dbReference type="PROSITE" id="PS50893"/>
    </source>
</evidence>
<name>A0A370HAY1_9NOCA</name>
<dbReference type="InterPro" id="IPR027417">
    <property type="entry name" value="P-loop_NTPase"/>
</dbReference>